<dbReference type="Gene3D" id="3.40.50.620">
    <property type="entry name" value="HUPs"/>
    <property type="match status" value="1"/>
</dbReference>
<dbReference type="EC" id="6.3.4.19" evidence="6"/>
<comment type="subcellular location">
    <subcellularLocation>
        <location evidence="6">Cytoplasm</location>
    </subcellularLocation>
</comment>
<dbReference type="Proteomes" id="UP000788153">
    <property type="component" value="Unassembled WGS sequence"/>
</dbReference>
<evidence type="ECO:0000256" key="2">
    <source>
        <dbReference type="ARBA" id="ARBA00022694"/>
    </source>
</evidence>
<sequence>MPPPSAPELLTPRSDQVARFEGDLARLIDVAADRVLVAVSGGPDSVALLLLAHEVLGDRCHAATVDHGIRAAAAAEAAFVARLCDERGIAHRILTGPMPPRAGRTANLSARARAMRYALLERHLAECGGGWLATGHHADDQLETLVMRLNRGAGVAGLSGVRVRGGRIVRPLLGWRRAELVALVAQCGIKPVSDPSNADDRFDRARLRKELAGAGWLDAGGWAASAAALADAEEALDFATDLLMQEHCDIDDVGVGFVAEGLPFELRRRLTARCLDHVQPHIDPRGDALVRLVRTLDAGGIATLGGVRARAGKTAHGRPYWRFAAAPPRRSG</sequence>
<keyword evidence="9" id="KW-1185">Reference proteome</keyword>
<evidence type="ECO:0000256" key="4">
    <source>
        <dbReference type="ARBA" id="ARBA00022840"/>
    </source>
</evidence>
<keyword evidence="2 6" id="KW-0819">tRNA processing</keyword>
<dbReference type="PANTHER" id="PTHR43033:SF1">
    <property type="entry name" value="TRNA(ILE)-LYSIDINE SYNTHASE-RELATED"/>
    <property type="match status" value="1"/>
</dbReference>
<evidence type="ECO:0000313" key="9">
    <source>
        <dbReference type="Proteomes" id="UP000788153"/>
    </source>
</evidence>
<comment type="catalytic activity">
    <reaction evidence="5 6">
        <text>cytidine(34) in tRNA(Ile2) + L-lysine + ATP = lysidine(34) in tRNA(Ile2) + AMP + diphosphate + H(+)</text>
        <dbReference type="Rhea" id="RHEA:43744"/>
        <dbReference type="Rhea" id="RHEA-COMP:10625"/>
        <dbReference type="Rhea" id="RHEA-COMP:10670"/>
        <dbReference type="ChEBI" id="CHEBI:15378"/>
        <dbReference type="ChEBI" id="CHEBI:30616"/>
        <dbReference type="ChEBI" id="CHEBI:32551"/>
        <dbReference type="ChEBI" id="CHEBI:33019"/>
        <dbReference type="ChEBI" id="CHEBI:82748"/>
        <dbReference type="ChEBI" id="CHEBI:83665"/>
        <dbReference type="ChEBI" id="CHEBI:456215"/>
        <dbReference type="EC" id="6.3.4.19"/>
    </reaction>
</comment>
<dbReference type="GO" id="GO:0032267">
    <property type="term" value="F:tRNA(Ile)-lysidine synthase activity"/>
    <property type="evidence" value="ECO:0007669"/>
    <property type="project" value="UniProtKB-EC"/>
</dbReference>
<feature type="binding site" evidence="6">
    <location>
        <begin position="40"/>
        <end position="45"/>
    </location>
    <ligand>
        <name>ATP</name>
        <dbReference type="ChEBI" id="CHEBI:30616"/>
    </ligand>
</feature>
<keyword evidence="1 6" id="KW-0436">Ligase</keyword>
<dbReference type="SUPFAM" id="SSF52402">
    <property type="entry name" value="Adenine nucleotide alpha hydrolases-like"/>
    <property type="match status" value="1"/>
</dbReference>
<dbReference type="NCBIfam" id="TIGR02432">
    <property type="entry name" value="lysidine_TilS_N"/>
    <property type="match status" value="1"/>
</dbReference>
<organism evidence="8 9">
    <name type="scientific">Sphingomonas japonica</name>
    <dbReference type="NCBI Taxonomy" id="511662"/>
    <lineage>
        <taxon>Bacteria</taxon>
        <taxon>Pseudomonadati</taxon>
        <taxon>Pseudomonadota</taxon>
        <taxon>Alphaproteobacteria</taxon>
        <taxon>Sphingomonadales</taxon>
        <taxon>Sphingomonadaceae</taxon>
        <taxon>Sphingomonas</taxon>
    </lineage>
</organism>
<evidence type="ECO:0000259" key="7">
    <source>
        <dbReference type="Pfam" id="PF01171"/>
    </source>
</evidence>
<dbReference type="HAMAP" id="MF_01161">
    <property type="entry name" value="tRNA_Ile_lys_synt"/>
    <property type="match status" value="1"/>
</dbReference>
<dbReference type="InterPro" id="IPR012795">
    <property type="entry name" value="tRNA_Ile_lys_synt_N"/>
</dbReference>
<evidence type="ECO:0000256" key="6">
    <source>
        <dbReference type="HAMAP-Rule" id="MF_01161"/>
    </source>
</evidence>
<name>A0ABX0TXQ3_9SPHN</name>
<comment type="function">
    <text evidence="6">Ligates lysine onto the cytidine present at position 34 of the AUA codon-specific tRNA(Ile) that contains the anticodon CAU, in an ATP-dependent manner. Cytidine is converted to lysidine, thus changing the amino acid specificity of the tRNA from methionine to isoleucine.</text>
</comment>
<dbReference type="EMBL" id="JAASQP010000001">
    <property type="protein sequence ID" value="NIJ23008.1"/>
    <property type="molecule type" value="Genomic_DNA"/>
</dbReference>
<evidence type="ECO:0000256" key="1">
    <source>
        <dbReference type="ARBA" id="ARBA00022598"/>
    </source>
</evidence>
<dbReference type="InterPro" id="IPR014729">
    <property type="entry name" value="Rossmann-like_a/b/a_fold"/>
</dbReference>
<keyword evidence="3 6" id="KW-0547">Nucleotide-binding</keyword>
<proteinExistence type="inferred from homology"/>
<reference evidence="8 9" key="1">
    <citation type="submission" date="2020-03" db="EMBL/GenBank/DDBJ databases">
        <title>Genomic Encyclopedia of Type Strains, Phase IV (KMG-IV): sequencing the most valuable type-strain genomes for metagenomic binning, comparative biology and taxonomic classification.</title>
        <authorList>
            <person name="Goeker M."/>
        </authorList>
    </citation>
    <scope>NUCLEOTIDE SEQUENCE [LARGE SCALE GENOMIC DNA]</scope>
    <source>
        <strain evidence="8 9">DSM 22753</strain>
    </source>
</reference>
<dbReference type="Pfam" id="PF01171">
    <property type="entry name" value="ATP_bind_3"/>
    <property type="match status" value="1"/>
</dbReference>
<dbReference type="InterPro" id="IPR011063">
    <property type="entry name" value="TilS/TtcA_N"/>
</dbReference>
<evidence type="ECO:0000313" key="8">
    <source>
        <dbReference type="EMBL" id="NIJ23008.1"/>
    </source>
</evidence>
<gene>
    <name evidence="6" type="primary">tilS</name>
    <name evidence="8" type="ORF">FHT01_000550</name>
</gene>
<feature type="domain" description="tRNA(Ile)-lysidine/2-thiocytidine synthase N-terminal" evidence="7">
    <location>
        <begin position="35"/>
        <end position="210"/>
    </location>
</feature>
<dbReference type="InterPro" id="IPR012094">
    <property type="entry name" value="tRNA_Ile_lys_synt"/>
</dbReference>
<comment type="caution">
    <text evidence="8">The sequence shown here is derived from an EMBL/GenBank/DDBJ whole genome shotgun (WGS) entry which is preliminary data.</text>
</comment>
<accession>A0ABX0TXQ3</accession>
<dbReference type="PANTHER" id="PTHR43033">
    <property type="entry name" value="TRNA(ILE)-LYSIDINE SYNTHASE-RELATED"/>
    <property type="match status" value="1"/>
</dbReference>
<keyword evidence="6" id="KW-0963">Cytoplasm</keyword>
<protein>
    <recommendedName>
        <fullName evidence="6">tRNA(Ile)-lysidine synthase</fullName>
        <ecNumber evidence="6">6.3.4.19</ecNumber>
    </recommendedName>
    <alternativeName>
        <fullName evidence="6">tRNA(Ile)-2-lysyl-cytidine synthase</fullName>
    </alternativeName>
    <alternativeName>
        <fullName evidence="6">tRNA(Ile)-lysidine synthetase</fullName>
    </alternativeName>
</protein>
<dbReference type="CDD" id="cd01992">
    <property type="entry name" value="TilS_N"/>
    <property type="match status" value="1"/>
</dbReference>
<dbReference type="RefSeq" id="WP_244935319.1">
    <property type="nucleotide sequence ID" value="NZ_BAAAEV010000001.1"/>
</dbReference>
<keyword evidence="4 6" id="KW-0067">ATP-binding</keyword>
<comment type="similarity">
    <text evidence="6">Belongs to the tRNA(Ile)-lysidine synthase family.</text>
</comment>
<comment type="domain">
    <text evidence="6">The N-terminal region contains the highly conserved SGGXDS motif, predicted to be a P-loop motif involved in ATP binding.</text>
</comment>
<evidence type="ECO:0000256" key="3">
    <source>
        <dbReference type="ARBA" id="ARBA00022741"/>
    </source>
</evidence>
<evidence type="ECO:0000256" key="5">
    <source>
        <dbReference type="ARBA" id="ARBA00048539"/>
    </source>
</evidence>